<dbReference type="EMBL" id="JAIWYP010000001">
    <property type="protein sequence ID" value="KAH3880447.1"/>
    <property type="molecule type" value="Genomic_DNA"/>
</dbReference>
<keyword evidence="2" id="KW-1185">Reference proteome</keyword>
<name>A0A9D4MMP0_DREPO</name>
<evidence type="ECO:0008006" key="3">
    <source>
        <dbReference type="Google" id="ProtNLM"/>
    </source>
</evidence>
<protein>
    <recommendedName>
        <fullName evidence="3">Cadherin domain-containing protein</fullName>
    </recommendedName>
</protein>
<evidence type="ECO:0000313" key="2">
    <source>
        <dbReference type="Proteomes" id="UP000828390"/>
    </source>
</evidence>
<comment type="caution">
    <text evidence="1">The sequence shown here is derived from an EMBL/GenBank/DDBJ whole genome shotgun (WGS) entry which is preliminary data.</text>
</comment>
<dbReference type="InterPro" id="IPR015919">
    <property type="entry name" value="Cadherin-like_sf"/>
</dbReference>
<dbReference type="GO" id="GO:0005509">
    <property type="term" value="F:calcium ion binding"/>
    <property type="evidence" value="ECO:0007669"/>
    <property type="project" value="InterPro"/>
</dbReference>
<accession>A0A9D4MMP0</accession>
<dbReference type="AlphaFoldDB" id="A0A9D4MMP0"/>
<sequence>MEVTVTDTSSNSVIIPVVIEIKPTNEFTPVFPADITVNVDEDTAVGSDIATHVATDGDSSDSPDGVITHSIQSGSLTVLLREQQQMEIVNNEKKMFSMTLVFLEQILFAKN</sequence>
<gene>
    <name evidence="1" type="ORF">DPMN_004361</name>
</gene>
<dbReference type="SUPFAM" id="SSF49313">
    <property type="entry name" value="Cadherin-like"/>
    <property type="match status" value="1"/>
</dbReference>
<dbReference type="GO" id="GO:0016020">
    <property type="term" value="C:membrane"/>
    <property type="evidence" value="ECO:0007669"/>
    <property type="project" value="InterPro"/>
</dbReference>
<evidence type="ECO:0000313" key="1">
    <source>
        <dbReference type="EMBL" id="KAH3880447.1"/>
    </source>
</evidence>
<dbReference type="Proteomes" id="UP000828390">
    <property type="component" value="Unassembled WGS sequence"/>
</dbReference>
<proteinExistence type="predicted"/>
<dbReference type="Gene3D" id="2.60.40.60">
    <property type="entry name" value="Cadherins"/>
    <property type="match status" value="1"/>
</dbReference>
<organism evidence="1 2">
    <name type="scientific">Dreissena polymorpha</name>
    <name type="common">Zebra mussel</name>
    <name type="synonym">Mytilus polymorpha</name>
    <dbReference type="NCBI Taxonomy" id="45954"/>
    <lineage>
        <taxon>Eukaryota</taxon>
        <taxon>Metazoa</taxon>
        <taxon>Spiralia</taxon>
        <taxon>Lophotrochozoa</taxon>
        <taxon>Mollusca</taxon>
        <taxon>Bivalvia</taxon>
        <taxon>Autobranchia</taxon>
        <taxon>Heteroconchia</taxon>
        <taxon>Euheterodonta</taxon>
        <taxon>Imparidentia</taxon>
        <taxon>Neoheterodontei</taxon>
        <taxon>Myida</taxon>
        <taxon>Dreissenoidea</taxon>
        <taxon>Dreissenidae</taxon>
        <taxon>Dreissena</taxon>
    </lineage>
</organism>
<reference evidence="1" key="2">
    <citation type="submission" date="2020-11" db="EMBL/GenBank/DDBJ databases">
        <authorList>
            <person name="McCartney M.A."/>
            <person name="Auch B."/>
            <person name="Kono T."/>
            <person name="Mallez S."/>
            <person name="Becker A."/>
            <person name="Gohl D.M."/>
            <person name="Silverstein K.A.T."/>
            <person name="Koren S."/>
            <person name="Bechman K.B."/>
            <person name="Herman A."/>
            <person name="Abrahante J.E."/>
            <person name="Garbe J."/>
        </authorList>
    </citation>
    <scope>NUCLEOTIDE SEQUENCE</scope>
    <source>
        <strain evidence="1">Duluth1</strain>
        <tissue evidence="1">Whole animal</tissue>
    </source>
</reference>
<reference evidence="1" key="1">
    <citation type="journal article" date="2019" name="bioRxiv">
        <title>The Genome of the Zebra Mussel, Dreissena polymorpha: A Resource for Invasive Species Research.</title>
        <authorList>
            <person name="McCartney M.A."/>
            <person name="Auch B."/>
            <person name="Kono T."/>
            <person name="Mallez S."/>
            <person name="Zhang Y."/>
            <person name="Obille A."/>
            <person name="Becker A."/>
            <person name="Abrahante J.E."/>
            <person name="Garbe J."/>
            <person name="Badalamenti J.P."/>
            <person name="Herman A."/>
            <person name="Mangelson H."/>
            <person name="Liachko I."/>
            <person name="Sullivan S."/>
            <person name="Sone E.D."/>
            <person name="Koren S."/>
            <person name="Silverstein K.A.T."/>
            <person name="Beckman K.B."/>
            <person name="Gohl D.M."/>
        </authorList>
    </citation>
    <scope>NUCLEOTIDE SEQUENCE</scope>
    <source>
        <strain evidence="1">Duluth1</strain>
        <tissue evidence="1">Whole animal</tissue>
    </source>
</reference>